<dbReference type="InterPro" id="IPR000719">
    <property type="entry name" value="Prot_kinase_dom"/>
</dbReference>
<dbReference type="NCBIfam" id="TIGR03501">
    <property type="entry name" value="GlyGly_CTERM"/>
    <property type="match status" value="1"/>
</dbReference>
<dbReference type="AlphaFoldDB" id="A0A9Q1HMV0"/>
<feature type="domain" description="Protein kinase" evidence="16">
    <location>
        <begin position="240"/>
        <end position="503"/>
    </location>
</feature>
<evidence type="ECO:0000256" key="11">
    <source>
        <dbReference type="PIRSR" id="PIRSR000615-2"/>
    </source>
</evidence>
<dbReference type="GO" id="GO:0043235">
    <property type="term" value="C:receptor complex"/>
    <property type="evidence" value="ECO:0007669"/>
    <property type="project" value="TreeGrafter"/>
</dbReference>
<name>A0A9Q1HMV0_CONCO</name>
<proteinExistence type="predicted"/>
<dbReference type="CDD" id="cd05058">
    <property type="entry name" value="PTKc_Met_Ron"/>
    <property type="match status" value="1"/>
</dbReference>
<evidence type="ECO:0000313" key="18">
    <source>
        <dbReference type="Proteomes" id="UP001152803"/>
    </source>
</evidence>
<keyword evidence="15" id="KW-0472">Membrane</keyword>
<keyword evidence="7" id="KW-0829">Tyrosine-protein kinase</keyword>
<feature type="transmembrane region" description="Helical" evidence="15">
    <location>
        <begin position="99"/>
        <end position="122"/>
    </location>
</feature>
<feature type="binding site" evidence="12">
    <location>
        <position position="384"/>
    </location>
    <ligand>
        <name>Mg(2+)</name>
        <dbReference type="ChEBI" id="CHEBI:18420"/>
    </ligand>
</feature>
<dbReference type="PANTHER" id="PTHR24416">
    <property type="entry name" value="TYROSINE-PROTEIN KINASE RECEPTOR"/>
    <property type="match status" value="1"/>
</dbReference>
<comment type="caution">
    <text evidence="17">The sequence shown here is derived from an EMBL/GenBank/DDBJ whole genome shotgun (WGS) entry which is preliminary data.</text>
</comment>
<keyword evidence="12" id="KW-0460">Magnesium</keyword>
<comment type="subcellular location">
    <subcellularLocation>
        <location evidence="1">Membrane</location>
        <topology evidence="1">Single-pass type I membrane protein</topology>
    </subcellularLocation>
</comment>
<dbReference type="PANTHER" id="PTHR24416:SF483">
    <property type="entry name" value="HEPATOCYTE GROWTH FACTOR RECEPTOR"/>
    <property type="match status" value="1"/>
</dbReference>
<dbReference type="Gene3D" id="1.10.510.10">
    <property type="entry name" value="Transferase(Phosphotransferase) domain 1"/>
    <property type="match status" value="1"/>
</dbReference>
<organism evidence="17 18">
    <name type="scientific">Conger conger</name>
    <name type="common">Conger eel</name>
    <name type="synonym">Muraena conger</name>
    <dbReference type="NCBI Taxonomy" id="82655"/>
    <lineage>
        <taxon>Eukaryota</taxon>
        <taxon>Metazoa</taxon>
        <taxon>Chordata</taxon>
        <taxon>Craniata</taxon>
        <taxon>Vertebrata</taxon>
        <taxon>Euteleostomi</taxon>
        <taxon>Actinopterygii</taxon>
        <taxon>Neopterygii</taxon>
        <taxon>Teleostei</taxon>
        <taxon>Anguilliformes</taxon>
        <taxon>Congridae</taxon>
        <taxon>Conger</taxon>
    </lineage>
</organism>
<evidence type="ECO:0000256" key="1">
    <source>
        <dbReference type="ARBA" id="ARBA00004479"/>
    </source>
</evidence>
<evidence type="ECO:0000256" key="10">
    <source>
        <dbReference type="PIRSR" id="PIRSR000615-1"/>
    </source>
</evidence>
<evidence type="ECO:0000256" key="13">
    <source>
        <dbReference type="PIRSR" id="PIRSR000615-4"/>
    </source>
</evidence>
<feature type="binding site" evidence="14">
    <location>
        <position position="272"/>
    </location>
    <ligand>
        <name>ATP</name>
        <dbReference type="ChEBI" id="CHEBI:30616"/>
    </ligand>
</feature>
<dbReference type="InterPro" id="IPR017441">
    <property type="entry name" value="Protein_kinase_ATP_BS"/>
</dbReference>
<feature type="binding site" evidence="12">
    <location>
        <position position="371"/>
    </location>
    <ligand>
        <name>Mg(2+)</name>
        <dbReference type="ChEBI" id="CHEBI:18420"/>
    </ligand>
</feature>
<dbReference type="GO" id="GO:0005008">
    <property type="term" value="F:hepatocyte growth factor receptor activity"/>
    <property type="evidence" value="ECO:0007669"/>
    <property type="project" value="TreeGrafter"/>
</dbReference>
<evidence type="ECO:0000256" key="12">
    <source>
        <dbReference type="PIRSR" id="PIRSR000615-3"/>
    </source>
</evidence>
<dbReference type="InterPro" id="IPR020635">
    <property type="entry name" value="Tyr_kinase_cat_dom"/>
</dbReference>
<dbReference type="InterPro" id="IPR020008">
    <property type="entry name" value="GlyGly_CTERM"/>
</dbReference>
<feature type="binding site" evidence="11">
    <location>
        <position position="370"/>
    </location>
    <ligand>
        <name>ATP</name>
        <dbReference type="ChEBI" id="CHEBI:30616"/>
    </ligand>
</feature>
<evidence type="ECO:0000256" key="6">
    <source>
        <dbReference type="ARBA" id="ARBA00022840"/>
    </source>
</evidence>
<evidence type="ECO:0000259" key="16">
    <source>
        <dbReference type="PROSITE" id="PS50011"/>
    </source>
</evidence>
<keyword evidence="4 11" id="KW-0547">Nucleotide-binding</keyword>
<dbReference type="InterPro" id="IPR011009">
    <property type="entry name" value="Kinase-like_dom_sf"/>
</dbReference>
<evidence type="ECO:0000256" key="14">
    <source>
        <dbReference type="PROSITE-ProRule" id="PRU10141"/>
    </source>
</evidence>
<evidence type="ECO:0000313" key="17">
    <source>
        <dbReference type="EMBL" id="KAJ8249664.1"/>
    </source>
</evidence>
<dbReference type="FunFam" id="3.30.200.20:FF:000188">
    <property type="entry name" value="Hepatocyte growth factor receptor"/>
    <property type="match status" value="1"/>
</dbReference>
<keyword evidence="5" id="KW-0418">Kinase</keyword>
<evidence type="ECO:0000256" key="7">
    <source>
        <dbReference type="ARBA" id="ARBA00023137"/>
    </source>
</evidence>
<dbReference type="GO" id="GO:0046872">
    <property type="term" value="F:metal ion binding"/>
    <property type="evidence" value="ECO:0007669"/>
    <property type="project" value="UniProtKB-KW"/>
</dbReference>
<dbReference type="Proteomes" id="UP001152803">
    <property type="component" value="Unassembled WGS sequence"/>
</dbReference>
<evidence type="ECO:0000256" key="5">
    <source>
        <dbReference type="ARBA" id="ARBA00022777"/>
    </source>
</evidence>
<dbReference type="PRINTS" id="PR00109">
    <property type="entry name" value="TYRKINASE"/>
</dbReference>
<evidence type="ECO:0000256" key="4">
    <source>
        <dbReference type="ARBA" id="ARBA00022741"/>
    </source>
</evidence>
<evidence type="ECO:0000256" key="3">
    <source>
        <dbReference type="ARBA" id="ARBA00022679"/>
    </source>
</evidence>
<dbReference type="GO" id="GO:0009925">
    <property type="term" value="C:basal plasma membrane"/>
    <property type="evidence" value="ECO:0007669"/>
    <property type="project" value="TreeGrafter"/>
</dbReference>
<dbReference type="GO" id="GO:0005524">
    <property type="term" value="F:ATP binding"/>
    <property type="evidence" value="ECO:0007669"/>
    <property type="project" value="UniProtKB-UniRule"/>
</dbReference>
<keyword evidence="18" id="KW-1185">Reference proteome</keyword>
<comment type="catalytic activity">
    <reaction evidence="9">
        <text>L-tyrosyl-[protein] + ATP = O-phospho-L-tyrosyl-[protein] + ADP + H(+)</text>
        <dbReference type="Rhea" id="RHEA:10596"/>
        <dbReference type="Rhea" id="RHEA-COMP:10136"/>
        <dbReference type="Rhea" id="RHEA-COMP:20101"/>
        <dbReference type="ChEBI" id="CHEBI:15378"/>
        <dbReference type="ChEBI" id="CHEBI:30616"/>
        <dbReference type="ChEBI" id="CHEBI:46858"/>
        <dbReference type="ChEBI" id="CHEBI:61978"/>
        <dbReference type="ChEBI" id="CHEBI:456216"/>
        <dbReference type="EC" id="2.7.10.1"/>
    </reaction>
</comment>
<dbReference type="SMART" id="SM00219">
    <property type="entry name" value="TyrKc"/>
    <property type="match status" value="1"/>
</dbReference>
<dbReference type="EMBL" id="JAFJMO010000019">
    <property type="protein sequence ID" value="KAJ8249664.1"/>
    <property type="molecule type" value="Genomic_DNA"/>
</dbReference>
<accession>A0A9Q1HMV0</accession>
<dbReference type="InterPro" id="IPR008266">
    <property type="entry name" value="Tyr_kinase_AS"/>
</dbReference>
<sequence>MLYVEDPRFEEFQRPTVVAKGNKNILEIKVPRVDQEAVLGEVLRVSNRTCQGVHLVGNTLECTVPTELQTVTKELEVEWKQATSSVILGRVQLAQDQDYSALIAGGASISVLLLLLLCLLAWRKRRKHIEDLMEGMVWYDGRARIPHLDMLANARSTSPTNEMVSHESVDYRTTLLEDASVPQSQVESCRPSGPPAGPGGDVELGTPLLASGVTVDLASLNPELLAQVRHMVIARQDLLLHLTEVIGRGHFGCVYHGTLLDPSGLKLHCAVKSLNRITDIEEVSQFLKEGIIMKDFSHPNVLSLLGICLPPGGSPLVVLPYMKHGDLRNFIRDETHNPTVKDLMGFGLQVARGMQYLASKKFVHRDLAARNCMLDESYTVKVADFGLARDVYDKEYYSIHNKNAVKLPVKWMALESLQTHKFTPKSDVWSFGVLLWELMTRGAPPYSDVNSFDITLFLLQGRRLLQPEFCPDALYNVMMECWHPRPERRPTFLELASRLSAIFSSFSGEHYILLNTTYVNIDRVAPYPSLVSPRNSLDQACSS</sequence>
<dbReference type="SUPFAM" id="SSF56112">
    <property type="entry name" value="Protein kinase-like (PK-like)"/>
    <property type="match status" value="1"/>
</dbReference>
<feature type="active site" description="Proton acceptor" evidence="10">
    <location>
        <position position="366"/>
    </location>
</feature>
<dbReference type="GO" id="GO:0030182">
    <property type="term" value="P:neuron differentiation"/>
    <property type="evidence" value="ECO:0007669"/>
    <property type="project" value="TreeGrafter"/>
</dbReference>
<keyword evidence="8" id="KW-0675">Receptor</keyword>
<evidence type="ECO:0000256" key="15">
    <source>
        <dbReference type="SAM" id="Phobius"/>
    </source>
</evidence>
<dbReference type="FunFam" id="1.10.510.10:FF:000093">
    <property type="entry name" value="Hepatocyte growth factor receptor"/>
    <property type="match status" value="1"/>
</dbReference>
<keyword evidence="2" id="KW-0597">Phosphoprotein</keyword>
<dbReference type="PROSITE" id="PS50011">
    <property type="entry name" value="PROTEIN_KINASE_DOM"/>
    <property type="match status" value="1"/>
</dbReference>
<dbReference type="OrthoDB" id="9985181at2759"/>
<dbReference type="GO" id="GO:0031016">
    <property type="term" value="P:pancreas development"/>
    <property type="evidence" value="ECO:0007669"/>
    <property type="project" value="TreeGrafter"/>
</dbReference>
<reference evidence="17" key="1">
    <citation type="journal article" date="2023" name="Science">
        <title>Genome structures resolve the early diversification of teleost fishes.</title>
        <authorList>
            <person name="Parey E."/>
            <person name="Louis A."/>
            <person name="Montfort J."/>
            <person name="Bouchez O."/>
            <person name="Roques C."/>
            <person name="Iampietro C."/>
            <person name="Lluch J."/>
            <person name="Castinel A."/>
            <person name="Donnadieu C."/>
            <person name="Desvignes T."/>
            <person name="Floi Bucao C."/>
            <person name="Jouanno E."/>
            <person name="Wen M."/>
            <person name="Mejri S."/>
            <person name="Dirks R."/>
            <person name="Jansen H."/>
            <person name="Henkel C."/>
            <person name="Chen W.J."/>
            <person name="Zahm M."/>
            <person name="Cabau C."/>
            <person name="Klopp C."/>
            <person name="Thompson A.W."/>
            <person name="Robinson-Rechavi M."/>
            <person name="Braasch I."/>
            <person name="Lecointre G."/>
            <person name="Bobe J."/>
            <person name="Postlethwait J.H."/>
            <person name="Berthelot C."/>
            <person name="Roest Crollius H."/>
            <person name="Guiguen Y."/>
        </authorList>
    </citation>
    <scope>NUCLEOTIDE SEQUENCE</scope>
    <source>
        <strain evidence="17">Concon-B</strain>
    </source>
</reference>
<dbReference type="PROSITE" id="PS00107">
    <property type="entry name" value="PROTEIN_KINASE_ATP"/>
    <property type="match status" value="1"/>
</dbReference>
<keyword evidence="3" id="KW-0808">Transferase</keyword>
<keyword evidence="12" id="KW-0479">Metal-binding</keyword>
<dbReference type="InterPro" id="IPR001245">
    <property type="entry name" value="Ser-Thr/Tyr_kinase_cat_dom"/>
</dbReference>
<keyword evidence="15" id="KW-0812">Transmembrane</keyword>
<dbReference type="PROSITE" id="PS00109">
    <property type="entry name" value="PROTEIN_KINASE_TYR"/>
    <property type="match status" value="1"/>
</dbReference>
<evidence type="ECO:0000256" key="2">
    <source>
        <dbReference type="ARBA" id="ARBA00022553"/>
    </source>
</evidence>
<feature type="site" description="Important for interaction with phosphotyrosine-binding proteins" evidence="13">
    <location>
        <position position="511"/>
    </location>
</feature>
<dbReference type="Pfam" id="PF07714">
    <property type="entry name" value="PK_Tyr_Ser-Thr"/>
    <property type="match status" value="1"/>
</dbReference>
<gene>
    <name evidence="17" type="ORF">COCON_G00228800</name>
</gene>
<dbReference type="GO" id="GO:0001889">
    <property type="term" value="P:liver development"/>
    <property type="evidence" value="ECO:0007669"/>
    <property type="project" value="TreeGrafter"/>
</dbReference>
<keyword evidence="6 11" id="KW-0067">ATP-binding</keyword>
<protein>
    <recommendedName>
        <fullName evidence="16">Protein kinase domain-containing protein</fullName>
    </recommendedName>
</protein>
<dbReference type="Gene3D" id="3.30.200.20">
    <property type="entry name" value="Phosphorylase Kinase, domain 1"/>
    <property type="match status" value="1"/>
</dbReference>
<dbReference type="InterPro" id="IPR050122">
    <property type="entry name" value="RTK"/>
</dbReference>
<keyword evidence="15" id="KW-1133">Transmembrane helix</keyword>
<evidence type="ECO:0000256" key="8">
    <source>
        <dbReference type="ARBA" id="ARBA00023170"/>
    </source>
</evidence>
<evidence type="ECO:0000256" key="9">
    <source>
        <dbReference type="ARBA" id="ARBA00051243"/>
    </source>
</evidence>